<dbReference type="PROSITE" id="PS51257">
    <property type="entry name" value="PROKAR_LIPOPROTEIN"/>
    <property type="match status" value="1"/>
</dbReference>
<feature type="signal peptide" evidence="1">
    <location>
        <begin position="1"/>
        <end position="22"/>
    </location>
</feature>
<evidence type="ECO:0000313" key="4">
    <source>
        <dbReference type="Proteomes" id="UP000254060"/>
    </source>
</evidence>
<name>A0A377HH44_9BACL</name>
<evidence type="ECO:0000256" key="1">
    <source>
        <dbReference type="SAM" id="SignalP"/>
    </source>
</evidence>
<proteinExistence type="predicted"/>
<organism evidence="3 4">
    <name type="scientific">Exiguobacterium aurantiacum</name>
    <dbReference type="NCBI Taxonomy" id="33987"/>
    <lineage>
        <taxon>Bacteria</taxon>
        <taxon>Bacillati</taxon>
        <taxon>Bacillota</taxon>
        <taxon>Bacilli</taxon>
        <taxon>Bacillales</taxon>
        <taxon>Bacillales Family XII. Incertae Sedis</taxon>
        <taxon>Exiguobacterium</taxon>
    </lineage>
</organism>
<feature type="domain" description="YtkA-like" evidence="2">
    <location>
        <begin position="34"/>
        <end position="113"/>
    </location>
</feature>
<dbReference type="RefSeq" id="WP_029336184.1">
    <property type="nucleotide sequence ID" value="NZ_CP085207.1"/>
</dbReference>
<dbReference type="EMBL" id="UGGP01000002">
    <property type="protein sequence ID" value="STO53187.1"/>
    <property type="molecule type" value="Genomic_DNA"/>
</dbReference>
<dbReference type="Pfam" id="PF13115">
    <property type="entry name" value="YtkA"/>
    <property type="match status" value="1"/>
</dbReference>
<evidence type="ECO:0000313" key="3">
    <source>
        <dbReference type="EMBL" id="STO53187.1"/>
    </source>
</evidence>
<sequence>MARFFSLLIVLLVLSGCGSTVSNNGPEVIPELIDVQFKTDPEIVKANEVIELIATVSQGNEKVDDADKVEFEIWKEGQEESQHEKIEANYQQDGLYVISYIFEEPGKYFIYSHTTARSYHSMPKNEILVK</sequence>
<reference evidence="3 4" key="1">
    <citation type="submission" date="2018-06" db="EMBL/GenBank/DDBJ databases">
        <authorList>
            <consortium name="Pathogen Informatics"/>
            <person name="Doyle S."/>
        </authorList>
    </citation>
    <scope>NUCLEOTIDE SEQUENCE [LARGE SCALE GENOMIC DNA]</scope>
    <source>
        <strain evidence="3 4">NCTC13163</strain>
    </source>
</reference>
<dbReference type="STRING" id="1397694.GCA_000702585_03147"/>
<gene>
    <name evidence="3" type="ORF">NCTC13163_03168</name>
</gene>
<feature type="chain" id="PRO_5038346843" description="YtkA-like domain-containing protein" evidence="1">
    <location>
        <begin position="23"/>
        <end position="130"/>
    </location>
</feature>
<dbReference type="InterPro" id="IPR032693">
    <property type="entry name" value="YtkA-like_dom"/>
</dbReference>
<accession>A0A377HH44</accession>
<keyword evidence="1" id="KW-0732">Signal</keyword>
<dbReference type="Proteomes" id="UP000254060">
    <property type="component" value="Unassembled WGS sequence"/>
</dbReference>
<dbReference type="OrthoDB" id="2679563at2"/>
<evidence type="ECO:0000259" key="2">
    <source>
        <dbReference type="Pfam" id="PF13115"/>
    </source>
</evidence>
<dbReference type="AlphaFoldDB" id="A0A377HH44"/>
<protein>
    <recommendedName>
        <fullName evidence="2">YtkA-like domain-containing protein</fullName>
    </recommendedName>
</protein>